<name>A0A3B0TGK4_9ZZZZ</name>
<protein>
    <recommendedName>
        <fullName evidence="1">Co-chaperone DjlA N-terminal domain-containing protein</fullName>
    </recommendedName>
</protein>
<accession>A0A3B0TGK4</accession>
<dbReference type="SUPFAM" id="SSF158682">
    <property type="entry name" value="TerB-like"/>
    <property type="match status" value="1"/>
</dbReference>
<dbReference type="AlphaFoldDB" id="A0A3B0TGK4"/>
<dbReference type="Pfam" id="PF05099">
    <property type="entry name" value="TerB"/>
    <property type="match status" value="1"/>
</dbReference>
<dbReference type="EMBL" id="UOEM01000083">
    <property type="protein sequence ID" value="VAW15273.1"/>
    <property type="molecule type" value="Genomic_DNA"/>
</dbReference>
<evidence type="ECO:0000313" key="2">
    <source>
        <dbReference type="EMBL" id="VAW15273.1"/>
    </source>
</evidence>
<dbReference type="Gene3D" id="1.10.3680.10">
    <property type="entry name" value="TerB-like"/>
    <property type="match status" value="1"/>
</dbReference>
<dbReference type="CDD" id="cd07313">
    <property type="entry name" value="terB_like_2"/>
    <property type="match status" value="1"/>
</dbReference>
<proteinExistence type="predicted"/>
<dbReference type="InterPro" id="IPR029024">
    <property type="entry name" value="TerB-like"/>
</dbReference>
<feature type="domain" description="Co-chaperone DjlA N-terminal" evidence="1">
    <location>
        <begin position="31"/>
        <end position="147"/>
    </location>
</feature>
<gene>
    <name evidence="2" type="ORF">MNBD_ALPHA09-92</name>
</gene>
<evidence type="ECO:0000259" key="1">
    <source>
        <dbReference type="Pfam" id="PF05099"/>
    </source>
</evidence>
<dbReference type="InterPro" id="IPR007791">
    <property type="entry name" value="DjlA_N"/>
</dbReference>
<sequence>MFDSLKSVVETLKAFGAEGAGEARNDAAKVRLAVASLLVRAATIDGHLDGSEASVLRDLLKSHYRLDEGESEALFADAREREAEAVDIYSFTRQIQTTLAREERQAIVRLMWQVAAADGVIDEFESNLVWRTAELIGISTRDRVFLRQEVLAEIEKNGVKESTQDG</sequence>
<reference evidence="2" key="1">
    <citation type="submission" date="2018-06" db="EMBL/GenBank/DDBJ databases">
        <authorList>
            <person name="Zhirakovskaya E."/>
        </authorList>
    </citation>
    <scope>NUCLEOTIDE SEQUENCE</scope>
</reference>
<organism evidence="2">
    <name type="scientific">hydrothermal vent metagenome</name>
    <dbReference type="NCBI Taxonomy" id="652676"/>
    <lineage>
        <taxon>unclassified sequences</taxon>
        <taxon>metagenomes</taxon>
        <taxon>ecological metagenomes</taxon>
    </lineage>
</organism>